<comment type="function">
    <text evidence="13">NDH-1 shuttles electrons from NADH, via FMN and iron-sulfur (Fe-S) centers, to quinones in the respiratory chain. The immediate electron acceptor for the enzyme in this species is believed to be ubiquinone. Couples the redox reaction to proton translocation (for every two electrons transferred, four hydrogen ions are translocated across the cytoplasmic membrane), and thus conserves the redox energy in a proton gradient.</text>
</comment>
<keyword evidence="9 13" id="KW-1133">Transmembrane helix</keyword>
<keyword evidence="15" id="KW-0560">Oxidoreductase</keyword>
<dbReference type="PANTHER" id="PTHR11058">
    <property type="entry name" value="NADH-UBIQUINONE OXIDOREDUCTASE CHAIN 3"/>
    <property type="match status" value="1"/>
</dbReference>
<dbReference type="GO" id="GO:0030964">
    <property type="term" value="C:NADH dehydrogenase complex"/>
    <property type="evidence" value="ECO:0007669"/>
    <property type="project" value="TreeGrafter"/>
</dbReference>
<name>A0A088MYA2_9GAMM</name>
<evidence type="ECO:0000313" key="15">
    <source>
        <dbReference type="EMBL" id="AIN47300.1"/>
    </source>
</evidence>
<dbReference type="HAMAP" id="MF_01394">
    <property type="entry name" value="NDH1_NuoA"/>
    <property type="match status" value="1"/>
</dbReference>
<evidence type="ECO:0000256" key="1">
    <source>
        <dbReference type="ARBA" id="ARBA00004141"/>
    </source>
</evidence>
<keyword evidence="6 13" id="KW-0812">Transmembrane</keyword>
<evidence type="ECO:0000256" key="4">
    <source>
        <dbReference type="ARBA" id="ARBA00022475"/>
    </source>
</evidence>
<dbReference type="GO" id="GO:0005886">
    <property type="term" value="C:plasma membrane"/>
    <property type="evidence" value="ECO:0007669"/>
    <property type="project" value="UniProtKB-SubCell"/>
</dbReference>
<keyword evidence="5" id="KW-0997">Cell inner membrane</keyword>
<proteinExistence type="inferred from homology"/>
<accession>A0A088MYA2</accession>
<protein>
    <recommendedName>
        <fullName evidence="13">NADH-quinone oxidoreductase subunit A</fullName>
        <ecNumber evidence="13">7.1.1.-</ecNumber>
    </recommendedName>
    <alternativeName>
        <fullName evidence="13">NADH dehydrogenase I subunit A</fullName>
    </alternativeName>
    <alternativeName>
        <fullName evidence="13">NDH-1 subunit A</fullName>
    </alternativeName>
    <alternativeName>
        <fullName evidence="13">NUO1</fullName>
    </alternativeName>
</protein>
<evidence type="ECO:0000256" key="7">
    <source>
        <dbReference type="ARBA" id="ARBA00022719"/>
    </source>
</evidence>
<dbReference type="GO" id="GO:0048038">
    <property type="term" value="F:quinone binding"/>
    <property type="evidence" value="ECO:0007669"/>
    <property type="project" value="UniProtKB-KW"/>
</dbReference>
<dbReference type="InterPro" id="IPR023043">
    <property type="entry name" value="NAD(P)H_OxRDtase_bac/plastid"/>
</dbReference>
<evidence type="ECO:0000256" key="14">
    <source>
        <dbReference type="RuleBase" id="RU003639"/>
    </source>
</evidence>
<keyword evidence="10 13" id="KW-0520">NAD</keyword>
<evidence type="ECO:0000256" key="9">
    <source>
        <dbReference type="ARBA" id="ARBA00022989"/>
    </source>
</evidence>
<dbReference type="Pfam" id="PF00507">
    <property type="entry name" value="Oxidored_q4"/>
    <property type="match status" value="1"/>
</dbReference>
<comment type="similarity">
    <text evidence="2 13 14">Belongs to the complex I subunit 3 family.</text>
</comment>
<feature type="transmembrane region" description="Helical" evidence="13">
    <location>
        <begin position="93"/>
        <end position="116"/>
    </location>
</feature>
<evidence type="ECO:0000256" key="12">
    <source>
        <dbReference type="ARBA" id="ARBA00023136"/>
    </source>
</evidence>
<sequence>MTTEVIAHYWAFAIFIIGAIGLCAFLLIISFILGGRQSITVHSRNIPFESGINSVGTARLRLSAKFYLVAMFFVIFDVETLYLYAWATALREAGWLGFYEATIFIIILLIGLVYLVRIGGLNWTPNSL</sequence>
<reference evidence="15 16" key="1">
    <citation type="journal article" date="2014" name="MBio">
        <title>Differential genome evolution between companion symbionts in an insect-bacterial symbiosis.</title>
        <authorList>
            <person name="Bennett G.M."/>
            <person name="McCutcheon J.P."/>
            <person name="MacDonald B.R."/>
            <person name="Romanovicz D."/>
            <person name="Moran N.A."/>
        </authorList>
    </citation>
    <scope>NUCLEOTIDE SEQUENCE [LARGE SCALE GENOMIC DNA]</scope>
    <source>
        <strain evidence="15 16">BGSS</strain>
    </source>
</reference>
<dbReference type="OrthoDB" id="9791970at2"/>
<feature type="transmembrane region" description="Helical" evidence="13">
    <location>
        <begin position="6"/>
        <end position="34"/>
    </location>
</feature>
<dbReference type="eggNOG" id="COG0838">
    <property type="taxonomic scope" value="Bacteria"/>
</dbReference>
<evidence type="ECO:0000256" key="8">
    <source>
        <dbReference type="ARBA" id="ARBA00022967"/>
    </source>
</evidence>
<dbReference type="InterPro" id="IPR038430">
    <property type="entry name" value="NDAH_ubi_oxred_su3_sf"/>
</dbReference>
<dbReference type="PANTHER" id="PTHR11058:SF21">
    <property type="entry name" value="NADH-QUINONE OXIDOREDUCTASE SUBUNIT A"/>
    <property type="match status" value="1"/>
</dbReference>
<dbReference type="Gene3D" id="1.20.58.1610">
    <property type="entry name" value="NADH:ubiquinone/plastoquinone oxidoreductase, chain 3"/>
    <property type="match status" value="1"/>
</dbReference>
<dbReference type="EMBL" id="CP008985">
    <property type="protein sequence ID" value="AIN47300.1"/>
    <property type="molecule type" value="Genomic_DNA"/>
</dbReference>
<evidence type="ECO:0000256" key="10">
    <source>
        <dbReference type="ARBA" id="ARBA00023027"/>
    </source>
</evidence>
<dbReference type="InterPro" id="IPR000440">
    <property type="entry name" value="NADH_UbQ/plastoQ_OxRdtase_su3"/>
</dbReference>
<dbReference type="KEGG" id="bcib:IM45_857"/>
<dbReference type="Proteomes" id="UP000067325">
    <property type="component" value="Chromosome"/>
</dbReference>
<feature type="transmembrane region" description="Helical" evidence="13">
    <location>
        <begin position="66"/>
        <end position="87"/>
    </location>
</feature>
<keyword evidence="11 13" id="KW-0830">Ubiquinone</keyword>
<evidence type="ECO:0000256" key="2">
    <source>
        <dbReference type="ARBA" id="ARBA00008472"/>
    </source>
</evidence>
<keyword evidence="12 13" id="KW-0472">Membrane</keyword>
<dbReference type="FunFam" id="1.20.58.1610:FF:000003">
    <property type="entry name" value="NADH-quinone oxidoreductase subunit A"/>
    <property type="match status" value="1"/>
</dbReference>
<dbReference type="EC" id="7.1.1.-" evidence="13"/>
<evidence type="ECO:0000256" key="3">
    <source>
        <dbReference type="ARBA" id="ARBA00022448"/>
    </source>
</evidence>
<organism evidence="15 16">
    <name type="scientific">Candidatus Palibaumannia cicadellinicola</name>
    <dbReference type="NCBI Taxonomy" id="186490"/>
    <lineage>
        <taxon>Bacteria</taxon>
        <taxon>Pseudomonadati</taxon>
        <taxon>Pseudomonadota</taxon>
        <taxon>Gammaproteobacteria</taxon>
        <taxon>Candidatus Palibaumannia</taxon>
    </lineage>
</organism>
<comment type="subcellular location">
    <subcellularLocation>
        <location evidence="13 14">Cell membrane</location>
        <topology evidence="13 14">Multi-pass membrane protein</topology>
    </subcellularLocation>
    <subcellularLocation>
        <location evidence="1">Membrane</location>
        <topology evidence="1">Multi-pass membrane protein</topology>
    </subcellularLocation>
</comment>
<evidence type="ECO:0000313" key="16">
    <source>
        <dbReference type="Proteomes" id="UP000067325"/>
    </source>
</evidence>
<keyword evidence="3 13" id="KW-0813">Transport</keyword>
<comment type="subunit">
    <text evidence="13">NDH-1 is composed of 14 different subunits. Subunits NuoA, H, J, K, L, M, N constitute the membrane sector of the complex.</text>
</comment>
<keyword evidence="8 13" id="KW-1278">Translocase</keyword>
<dbReference type="GO" id="GO:0008137">
    <property type="term" value="F:NADH dehydrogenase (ubiquinone) activity"/>
    <property type="evidence" value="ECO:0007669"/>
    <property type="project" value="InterPro"/>
</dbReference>
<dbReference type="GO" id="GO:0050136">
    <property type="term" value="F:NADH dehydrogenase (quinone) (non-electrogenic) activity"/>
    <property type="evidence" value="ECO:0007669"/>
    <property type="project" value="UniProtKB-UniRule"/>
</dbReference>
<evidence type="ECO:0000256" key="6">
    <source>
        <dbReference type="ARBA" id="ARBA00022692"/>
    </source>
</evidence>
<evidence type="ECO:0000256" key="13">
    <source>
        <dbReference type="HAMAP-Rule" id="MF_01394"/>
    </source>
</evidence>
<dbReference type="AlphaFoldDB" id="A0A088MYA2"/>
<evidence type="ECO:0000256" key="11">
    <source>
        <dbReference type="ARBA" id="ARBA00023075"/>
    </source>
</evidence>
<comment type="catalytic activity">
    <reaction evidence="13 14">
        <text>a quinone + NADH + 5 H(+)(in) = a quinol + NAD(+) + 4 H(+)(out)</text>
        <dbReference type="Rhea" id="RHEA:57888"/>
        <dbReference type="ChEBI" id="CHEBI:15378"/>
        <dbReference type="ChEBI" id="CHEBI:24646"/>
        <dbReference type="ChEBI" id="CHEBI:57540"/>
        <dbReference type="ChEBI" id="CHEBI:57945"/>
        <dbReference type="ChEBI" id="CHEBI:132124"/>
    </reaction>
</comment>
<gene>
    <name evidence="13" type="primary">nuoA</name>
    <name evidence="15" type="ORF">IM45_857</name>
</gene>
<keyword evidence="7 13" id="KW-0874">Quinone</keyword>
<keyword evidence="4 13" id="KW-1003">Cell membrane</keyword>
<evidence type="ECO:0000256" key="5">
    <source>
        <dbReference type="ARBA" id="ARBA00022519"/>
    </source>
</evidence>